<protein>
    <submittedName>
        <fullName evidence="1">Uncharacterized protein</fullName>
    </submittedName>
</protein>
<accession>A0A2P2J3H3</accession>
<proteinExistence type="predicted"/>
<dbReference type="EMBL" id="GGEC01007556">
    <property type="protein sequence ID" value="MBW88039.1"/>
    <property type="molecule type" value="Transcribed_RNA"/>
</dbReference>
<sequence>MWSDSFQDRCSPIQMAPDVIILLLMAHVSSNCYLTELSLMIEYCCKVELMDLSEYYLILTIVYASILS</sequence>
<reference evidence="1" key="1">
    <citation type="submission" date="2018-02" db="EMBL/GenBank/DDBJ databases">
        <title>Rhizophora mucronata_Transcriptome.</title>
        <authorList>
            <person name="Meera S.P."/>
            <person name="Sreeshan A."/>
            <person name="Augustine A."/>
        </authorList>
    </citation>
    <scope>NUCLEOTIDE SEQUENCE</scope>
    <source>
        <tissue evidence="1">Leaf</tissue>
    </source>
</reference>
<dbReference type="AlphaFoldDB" id="A0A2P2J3H3"/>
<name>A0A2P2J3H3_RHIMU</name>
<evidence type="ECO:0000313" key="1">
    <source>
        <dbReference type="EMBL" id="MBW88039.1"/>
    </source>
</evidence>
<organism evidence="1">
    <name type="scientific">Rhizophora mucronata</name>
    <name type="common">Asiatic mangrove</name>
    <dbReference type="NCBI Taxonomy" id="61149"/>
    <lineage>
        <taxon>Eukaryota</taxon>
        <taxon>Viridiplantae</taxon>
        <taxon>Streptophyta</taxon>
        <taxon>Embryophyta</taxon>
        <taxon>Tracheophyta</taxon>
        <taxon>Spermatophyta</taxon>
        <taxon>Magnoliopsida</taxon>
        <taxon>eudicotyledons</taxon>
        <taxon>Gunneridae</taxon>
        <taxon>Pentapetalae</taxon>
        <taxon>rosids</taxon>
        <taxon>fabids</taxon>
        <taxon>Malpighiales</taxon>
        <taxon>Rhizophoraceae</taxon>
        <taxon>Rhizophora</taxon>
    </lineage>
</organism>